<organism evidence="2 3">
    <name type="scientific">Patellaria atrata CBS 101060</name>
    <dbReference type="NCBI Taxonomy" id="1346257"/>
    <lineage>
        <taxon>Eukaryota</taxon>
        <taxon>Fungi</taxon>
        <taxon>Dikarya</taxon>
        <taxon>Ascomycota</taxon>
        <taxon>Pezizomycotina</taxon>
        <taxon>Dothideomycetes</taxon>
        <taxon>Dothideomycetes incertae sedis</taxon>
        <taxon>Patellariales</taxon>
        <taxon>Patellariaceae</taxon>
        <taxon>Patellaria</taxon>
    </lineage>
</organism>
<evidence type="ECO:0000256" key="1">
    <source>
        <dbReference type="SAM" id="MobiDB-lite"/>
    </source>
</evidence>
<dbReference type="EMBL" id="MU006104">
    <property type="protein sequence ID" value="KAF2836199.1"/>
    <property type="molecule type" value="Genomic_DNA"/>
</dbReference>
<protein>
    <submittedName>
        <fullName evidence="2">Uncharacterized protein</fullName>
    </submittedName>
</protein>
<sequence>MQQDKEASLAHSRGSHIATIIRNLRSRDRHNLFAIETPIQLDMFSEASRSPFVLRCVTVLMCSGMMRYVRDGFYKNDQRDPQFTFNTSEYWNLGASGKTQDQKYREMDAEKCFSRNNEAPGCPYTSVGRWGRLLMTEDALSPSTSPSHLFHRPIPPIPTQIQNSPHHYQSTKEPNRIHKYRHRISTLIHVEQQMAKGRRNNPKISQNRSEDGSFQKKNQKDEVHEIGDVV</sequence>
<accession>A0A9P4S4W9</accession>
<feature type="region of interest" description="Disordered" evidence="1">
    <location>
        <begin position="192"/>
        <end position="230"/>
    </location>
</feature>
<dbReference type="AlphaFoldDB" id="A0A9P4S4W9"/>
<dbReference type="Proteomes" id="UP000799429">
    <property type="component" value="Unassembled WGS sequence"/>
</dbReference>
<feature type="compositionally biased region" description="Basic and acidic residues" evidence="1">
    <location>
        <begin position="208"/>
        <end position="230"/>
    </location>
</feature>
<comment type="caution">
    <text evidence="2">The sequence shown here is derived from an EMBL/GenBank/DDBJ whole genome shotgun (WGS) entry which is preliminary data.</text>
</comment>
<evidence type="ECO:0000313" key="3">
    <source>
        <dbReference type="Proteomes" id="UP000799429"/>
    </source>
</evidence>
<proteinExistence type="predicted"/>
<keyword evidence="3" id="KW-1185">Reference proteome</keyword>
<name>A0A9P4S4W9_9PEZI</name>
<reference evidence="2" key="1">
    <citation type="journal article" date="2020" name="Stud. Mycol.">
        <title>101 Dothideomycetes genomes: a test case for predicting lifestyles and emergence of pathogens.</title>
        <authorList>
            <person name="Haridas S."/>
            <person name="Albert R."/>
            <person name="Binder M."/>
            <person name="Bloem J."/>
            <person name="Labutti K."/>
            <person name="Salamov A."/>
            <person name="Andreopoulos B."/>
            <person name="Baker S."/>
            <person name="Barry K."/>
            <person name="Bills G."/>
            <person name="Bluhm B."/>
            <person name="Cannon C."/>
            <person name="Castanera R."/>
            <person name="Culley D."/>
            <person name="Daum C."/>
            <person name="Ezra D."/>
            <person name="Gonzalez J."/>
            <person name="Henrissat B."/>
            <person name="Kuo A."/>
            <person name="Liang C."/>
            <person name="Lipzen A."/>
            <person name="Lutzoni F."/>
            <person name="Magnuson J."/>
            <person name="Mondo S."/>
            <person name="Nolan M."/>
            <person name="Ohm R."/>
            <person name="Pangilinan J."/>
            <person name="Park H.-J."/>
            <person name="Ramirez L."/>
            <person name="Alfaro M."/>
            <person name="Sun H."/>
            <person name="Tritt A."/>
            <person name="Yoshinaga Y."/>
            <person name="Zwiers L.-H."/>
            <person name="Turgeon B."/>
            <person name="Goodwin S."/>
            <person name="Spatafora J."/>
            <person name="Crous P."/>
            <person name="Grigoriev I."/>
        </authorList>
    </citation>
    <scope>NUCLEOTIDE SEQUENCE</scope>
    <source>
        <strain evidence="2">CBS 101060</strain>
    </source>
</reference>
<gene>
    <name evidence="2" type="ORF">M501DRAFT_1019003</name>
</gene>
<evidence type="ECO:0000313" key="2">
    <source>
        <dbReference type="EMBL" id="KAF2836199.1"/>
    </source>
</evidence>